<proteinExistence type="predicted"/>
<comment type="caution">
    <text evidence="1">The sequence shown here is derived from an EMBL/GenBank/DDBJ whole genome shotgun (WGS) entry which is preliminary data.</text>
</comment>
<name>A0ABT0FPN4_9ACTN</name>
<dbReference type="EMBL" id="JAKRKC020000001">
    <property type="protein sequence ID" value="MCK2214244.1"/>
    <property type="molecule type" value="Genomic_DNA"/>
</dbReference>
<reference evidence="1 2" key="1">
    <citation type="submission" date="2022-04" db="EMBL/GenBank/DDBJ databases">
        <title>Genome draft of Actinomadura sp. ATCC 31491.</title>
        <authorList>
            <person name="Shi X."/>
            <person name="Du Y."/>
        </authorList>
    </citation>
    <scope>NUCLEOTIDE SEQUENCE [LARGE SCALE GENOMIC DNA]</scope>
    <source>
        <strain evidence="1 2">ATCC 31491</strain>
    </source>
</reference>
<sequence length="146" mass="16819">MYVRFTPKPARLLPTGHVAASEHIGEGSFWQISTSEIDLRDPQVIQRLNDVGSDAASILSALPRETPGEPWGEIRFEEYDISPSEINWQMTESGFLIRVPTRLMTARLRRGIERIGTDQLRYFDPPDPAVWRKIESERRAARQEER</sequence>
<evidence type="ECO:0000313" key="1">
    <source>
        <dbReference type="EMBL" id="MCK2214244.1"/>
    </source>
</evidence>
<organism evidence="1 2">
    <name type="scientific">Actinomadura luzonensis</name>
    <dbReference type="NCBI Taxonomy" id="2805427"/>
    <lineage>
        <taxon>Bacteria</taxon>
        <taxon>Bacillati</taxon>
        <taxon>Actinomycetota</taxon>
        <taxon>Actinomycetes</taxon>
        <taxon>Streptosporangiales</taxon>
        <taxon>Thermomonosporaceae</taxon>
        <taxon>Actinomadura</taxon>
    </lineage>
</organism>
<dbReference type="Proteomes" id="UP001317259">
    <property type="component" value="Unassembled WGS sequence"/>
</dbReference>
<dbReference type="RefSeq" id="WP_242374616.1">
    <property type="nucleotide sequence ID" value="NZ_JAKRKC020000001.1"/>
</dbReference>
<protein>
    <submittedName>
        <fullName evidence="1">Uncharacterized protein</fullName>
    </submittedName>
</protein>
<keyword evidence="2" id="KW-1185">Reference proteome</keyword>
<evidence type="ECO:0000313" key="2">
    <source>
        <dbReference type="Proteomes" id="UP001317259"/>
    </source>
</evidence>
<gene>
    <name evidence="1" type="ORF">MF672_010645</name>
</gene>
<accession>A0ABT0FPN4</accession>